<dbReference type="AlphaFoldDB" id="A0A814T1V8"/>
<evidence type="ECO:0000313" key="4">
    <source>
        <dbReference type="Proteomes" id="UP000663828"/>
    </source>
</evidence>
<accession>A0A814T1V8</accession>
<gene>
    <name evidence="2" type="ORF">EDS130_LOCUS22812</name>
    <name evidence="3" type="ORF">XAT740_LOCUS54906</name>
</gene>
<evidence type="ECO:0000256" key="1">
    <source>
        <dbReference type="SAM" id="SignalP"/>
    </source>
</evidence>
<reference evidence="2" key="1">
    <citation type="submission" date="2021-02" db="EMBL/GenBank/DDBJ databases">
        <authorList>
            <person name="Nowell W R."/>
        </authorList>
    </citation>
    <scope>NUCLEOTIDE SEQUENCE</scope>
</reference>
<protein>
    <submittedName>
        <fullName evidence="2">Uncharacterized protein</fullName>
    </submittedName>
</protein>
<evidence type="ECO:0000313" key="5">
    <source>
        <dbReference type="Proteomes" id="UP000663852"/>
    </source>
</evidence>
<dbReference type="Proteomes" id="UP000663828">
    <property type="component" value="Unassembled WGS sequence"/>
</dbReference>
<organism evidence="2 5">
    <name type="scientific">Adineta ricciae</name>
    <name type="common">Rotifer</name>
    <dbReference type="NCBI Taxonomy" id="249248"/>
    <lineage>
        <taxon>Eukaryota</taxon>
        <taxon>Metazoa</taxon>
        <taxon>Spiralia</taxon>
        <taxon>Gnathifera</taxon>
        <taxon>Rotifera</taxon>
        <taxon>Eurotatoria</taxon>
        <taxon>Bdelloidea</taxon>
        <taxon>Adinetida</taxon>
        <taxon>Adinetidae</taxon>
        <taxon>Adineta</taxon>
    </lineage>
</organism>
<keyword evidence="4" id="KW-1185">Reference proteome</keyword>
<proteinExistence type="predicted"/>
<dbReference type="EMBL" id="CAJNOJ010000121">
    <property type="protein sequence ID" value="CAF1154834.1"/>
    <property type="molecule type" value="Genomic_DNA"/>
</dbReference>
<comment type="caution">
    <text evidence="2">The sequence shown here is derived from an EMBL/GenBank/DDBJ whole genome shotgun (WGS) entry which is preliminary data.</text>
</comment>
<sequence>MKAALFCILLIIGAFFCAEAERIYGIRSINVDLMSNNDEEKKVEGQPRFNNDDELGYKLQTRGKGKLALSVIRQALLKGWNRLPNWVKTYFGIDKIMELIDKYYHYSDYIEDIIENALYEASCLTPGLGCSPNAASNAATIIMWLLPI</sequence>
<feature type="chain" id="PRO_5036225956" evidence="1">
    <location>
        <begin position="21"/>
        <end position="148"/>
    </location>
</feature>
<evidence type="ECO:0000313" key="2">
    <source>
        <dbReference type="EMBL" id="CAF1154834.1"/>
    </source>
</evidence>
<dbReference type="Proteomes" id="UP000663852">
    <property type="component" value="Unassembled WGS sequence"/>
</dbReference>
<evidence type="ECO:0000313" key="3">
    <source>
        <dbReference type="EMBL" id="CAF1650670.1"/>
    </source>
</evidence>
<dbReference type="EMBL" id="CAJNOR010010048">
    <property type="protein sequence ID" value="CAF1650670.1"/>
    <property type="molecule type" value="Genomic_DNA"/>
</dbReference>
<name>A0A814T1V8_ADIRI</name>
<feature type="signal peptide" evidence="1">
    <location>
        <begin position="1"/>
        <end position="20"/>
    </location>
</feature>
<keyword evidence="1" id="KW-0732">Signal</keyword>
<dbReference type="OrthoDB" id="10292889at2759"/>